<dbReference type="Proteomes" id="UP001189429">
    <property type="component" value="Unassembled WGS sequence"/>
</dbReference>
<dbReference type="EMBL" id="CAUYUJ010001537">
    <property type="protein sequence ID" value="CAK0796394.1"/>
    <property type="molecule type" value="Genomic_DNA"/>
</dbReference>
<accession>A0ABN9PWP0</accession>
<protein>
    <submittedName>
        <fullName evidence="1">Uncharacterized protein</fullName>
    </submittedName>
</protein>
<comment type="caution">
    <text evidence="1">The sequence shown here is derived from an EMBL/GenBank/DDBJ whole genome shotgun (WGS) entry which is preliminary data.</text>
</comment>
<evidence type="ECO:0000313" key="2">
    <source>
        <dbReference type="Proteomes" id="UP001189429"/>
    </source>
</evidence>
<sequence length="161" mass="17899">MGANSDCLYRATEDHEVQEGAVTTAYGKWVSAVESATLAAPKTANKDGKRRQTCAKEPQAEAHHLQDMGRGEVFGARIAKSEKEDYYLQLDAMENSTVDKLKDFFNAAGRHDTVAQARGLTAQRQQFTPWAMQMRSSKPGALPRHVKDKAETRFELAINLE</sequence>
<name>A0ABN9PWP0_9DINO</name>
<feature type="non-terminal residue" evidence="1">
    <location>
        <position position="161"/>
    </location>
</feature>
<gene>
    <name evidence="1" type="ORF">PCOR1329_LOCUS5786</name>
</gene>
<reference evidence="1" key="1">
    <citation type="submission" date="2023-10" db="EMBL/GenBank/DDBJ databases">
        <authorList>
            <person name="Chen Y."/>
            <person name="Shah S."/>
            <person name="Dougan E. K."/>
            <person name="Thang M."/>
            <person name="Chan C."/>
        </authorList>
    </citation>
    <scope>NUCLEOTIDE SEQUENCE [LARGE SCALE GENOMIC DNA]</scope>
</reference>
<organism evidence="1 2">
    <name type="scientific">Prorocentrum cordatum</name>
    <dbReference type="NCBI Taxonomy" id="2364126"/>
    <lineage>
        <taxon>Eukaryota</taxon>
        <taxon>Sar</taxon>
        <taxon>Alveolata</taxon>
        <taxon>Dinophyceae</taxon>
        <taxon>Prorocentrales</taxon>
        <taxon>Prorocentraceae</taxon>
        <taxon>Prorocentrum</taxon>
    </lineage>
</organism>
<evidence type="ECO:0000313" key="1">
    <source>
        <dbReference type="EMBL" id="CAK0796394.1"/>
    </source>
</evidence>
<keyword evidence="2" id="KW-1185">Reference proteome</keyword>
<proteinExistence type="predicted"/>